<dbReference type="InterPro" id="IPR000160">
    <property type="entry name" value="GGDEF_dom"/>
</dbReference>
<dbReference type="AlphaFoldDB" id="A0A562UTI1"/>
<dbReference type="PANTHER" id="PTHR45138:SF9">
    <property type="entry name" value="DIGUANYLATE CYCLASE DGCM-RELATED"/>
    <property type="match status" value="1"/>
</dbReference>
<dbReference type="Proteomes" id="UP000320547">
    <property type="component" value="Unassembled WGS sequence"/>
</dbReference>
<sequence>MARDPSPHTFALREEIDTALRSTVDFDSWSAELKEAQAYHTRRDEFTLLRFQLVVGLVISAVTLVWDWFAVPGQFDTAIAWRLLTNVPLGVFGLTMLRRGQVREMKIVVSLNLISLGVLSMFLASYGSDEVMARYTMAASFILALSCLALPFAPADLKRYALAYGLITALAGIWPNPLPVNEMALFLVFSSLLGIPCWVIARRNWNLRARAFLLDMRDDLTRAELEQNNELLRQLSEQDPLTGMPNRRHFERVVVERLEDRKPEQVSSGRLALMMIDLDHFKAFNDRHGHQAGDRCLTLAASQLQSVFPQEYGILARYGGEEFIAAVRERVPGEATRLAENMRAAIAEMLVPVRDDSKPLITTSIGVALAPADTRLELDDLIEMADVALYSAKRAGRNRVEIIETGLDADFLDLLIGEQRRA</sequence>
<organism evidence="5 6">
    <name type="scientific">Altererythrobacter ishigakiensis</name>
    <dbReference type="NCBI Taxonomy" id="476157"/>
    <lineage>
        <taxon>Bacteria</taxon>
        <taxon>Pseudomonadati</taxon>
        <taxon>Pseudomonadota</taxon>
        <taxon>Alphaproteobacteria</taxon>
        <taxon>Sphingomonadales</taxon>
        <taxon>Erythrobacteraceae</taxon>
        <taxon>Altererythrobacter</taxon>
    </lineage>
</organism>
<evidence type="ECO:0000256" key="2">
    <source>
        <dbReference type="ARBA" id="ARBA00034247"/>
    </source>
</evidence>
<dbReference type="STRING" id="476157.GCA_001663155_00199"/>
<feature type="transmembrane region" description="Helical" evidence="3">
    <location>
        <begin position="160"/>
        <end position="177"/>
    </location>
</feature>
<feature type="transmembrane region" description="Helical" evidence="3">
    <location>
        <begin position="132"/>
        <end position="153"/>
    </location>
</feature>
<dbReference type="EC" id="2.7.7.65" evidence="1"/>
<dbReference type="GO" id="GO:0005886">
    <property type="term" value="C:plasma membrane"/>
    <property type="evidence" value="ECO:0007669"/>
    <property type="project" value="TreeGrafter"/>
</dbReference>
<dbReference type="OrthoDB" id="9812260at2"/>
<dbReference type="InterPro" id="IPR029787">
    <property type="entry name" value="Nucleotide_cyclase"/>
</dbReference>
<dbReference type="SUPFAM" id="SSF55073">
    <property type="entry name" value="Nucleotide cyclase"/>
    <property type="match status" value="1"/>
</dbReference>
<dbReference type="CDD" id="cd01949">
    <property type="entry name" value="GGDEF"/>
    <property type="match status" value="1"/>
</dbReference>
<feature type="transmembrane region" description="Helical" evidence="3">
    <location>
        <begin position="78"/>
        <end position="97"/>
    </location>
</feature>
<dbReference type="GO" id="GO:0043709">
    <property type="term" value="P:cell adhesion involved in single-species biofilm formation"/>
    <property type="evidence" value="ECO:0007669"/>
    <property type="project" value="TreeGrafter"/>
</dbReference>
<protein>
    <recommendedName>
        <fullName evidence="1">diguanylate cyclase</fullName>
        <ecNumber evidence="1">2.7.7.65</ecNumber>
    </recommendedName>
</protein>
<gene>
    <name evidence="5" type="ORF">JN10_0545</name>
</gene>
<evidence type="ECO:0000256" key="1">
    <source>
        <dbReference type="ARBA" id="ARBA00012528"/>
    </source>
</evidence>
<keyword evidence="3" id="KW-0812">Transmembrane</keyword>
<reference evidence="5 6" key="1">
    <citation type="submission" date="2019-07" db="EMBL/GenBank/DDBJ databases">
        <title>Genomic Encyclopedia of Archaeal and Bacterial Type Strains, Phase II (KMG-II): from individual species to whole genera.</title>
        <authorList>
            <person name="Goeker M."/>
        </authorList>
    </citation>
    <scope>NUCLEOTIDE SEQUENCE [LARGE SCALE GENOMIC DNA]</scope>
    <source>
        <strain evidence="5 6">ATCC BAA-2084</strain>
    </source>
</reference>
<comment type="caution">
    <text evidence="5">The sequence shown here is derived from an EMBL/GenBank/DDBJ whole genome shotgun (WGS) entry which is preliminary data.</text>
</comment>
<dbReference type="InterPro" id="IPR043128">
    <property type="entry name" value="Rev_trsase/Diguanyl_cyclase"/>
</dbReference>
<dbReference type="GO" id="GO:1902201">
    <property type="term" value="P:negative regulation of bacterial-type flagellum-dependent cell motility"/>
    <property type="evidence" value="ECO:0007669"/>
    <property type="project" value="TreeGrafter"/>
</dbReference>
<dbReference type="InterPro" id="IPR050469">
    <property type="entry name" value="Diguanylate_Cyclase"/>
</dbReference>
<dbReference type="PANTHER" id="PTHR45138">
    <property type="entry name" value="REGULATORY COMPONENTS OF SENSORY TRANSDUCTION SYSTEM"/>
    <property type="match status" value="1"/>
</dbReference>
<feature type="transmembrane region" description="Helical" evidence="3">
    <location>
        <begin position="183"/>
        <end position="201"/>
    </location>
</feature>
<evidence type="ECO:0000313" key="6">
    <source>
        <dbReference type="Proteomes" id="UP000320547"/>
    </source>
</evidence>
<dbReference type="EMBL" id="VLLK01000001">
    <property type="protein sequence ID" value="TWJ08925.1"/>
    <property type="molecule type" value="Genomic_DNA"/>
</dbReference>
<evidence type="ECO:0000256" key="3">
    <source>
        <dbReference type="SAM" id="Phobius"/>
    </source>
</evidence>
<dbReference type="Pfam" id="PF00990">
    <property type="entry name" value="GGDEF"/>
    <property type="match status" value="1"/>
</dbReference>
<accession>A0A562UTI1</accession>
<comment type="catalytic activity">
    <reaction evidence="2">
        <text>2 GTP = 3',3'-c-di-GMP + 2 diphosphate</text>
        <dbReference type="Rhea" id="RHEA:24898"/>
        <dbReference type="ChEBI" id="CHEBI:33019"/>
        <dbReference type="ChEBI" id="CHEBI:37565"/>
        <dbReference type="ChEBI" id="CHEBI:58805"/>
        <dbReference type="EC" id="2.7.7.65"/>
    </reaction>
</comment>
<keyword evidence="3" id="KW-0472">Membrane</keyword>
<feature type="domain" description="GGDEF" evidence="4">
    <location>
        <begin position="269"/>
        <end position="405"/>
    </location>
</feature>
<dbReference type="GO" id="GO:0052621">
    <property type="term" value="F:diguanylate cyclase activity"/>
    <property type="evidence" value="ECO:0007669"/>
    <property type="project" value="UniProtKB-EC"/>
</dbReference>
<dbReference type="RefSeq" id="WP_067596542.1">
    <property type="nucleotide sequence ID" value="NZ_CP015963.1"/>
</dbReference>
<name>A0A562UTI1_9SPHN</name>
<dbReference type="FunFam" id="3.30.70.270:FF:000001">
    <property type="entry name" value="Diguanylate cyclase domain protein"/>
    <property type="match status" value="1"/>
</dbReference>
<feature type="transmembrane region" description="Helical" evidence="3">
    <location>
        <begin position="109"/>
        <end position="126"/>
    </location>
</feature>
<dbReference type="SMART" id="SM00267">
    <property type="entry name" value="GGDEF"/>
    <property type="match status" value="1"/>
</dbReference>
<keyword evidence="3" id="KW-1133">Transmembrane helix</keyword>
<evidence type="ECO:0000313" key="5">
    <source>
        <dbReference type="EMBL" id="TWJ08925.1"/>
    </source>
</evidence>
<keyword evidence="6" id="KW-1185">Reference proteome</keyword>
<dbReference type="PROSITE" id="PS50887">
    <property type="entry name" value="GGDEF"/>
    <property type="match status" value="1"/>
</dbReference>
<dbReference type="Gene3D" id="3.30.70.270">
    <property type="match status" value="1"/>
</dbReference>
<evidence type="ECO:0000259" key="4">
    <source>
        <dbReference type="PROSITE" id="PS50887"/>
    </source>
</evidence>
<dbReference type="NCBIfam" id="TIGR00254">
    <property type="entry name" value="GGDEF"/>
    <property type="match status" value="1"/>
</dbReference>
<proteinExistence type="predicted"/>
<feature type="transmembrane region" description="Helical" evidence="3">
    <location>
        <begin position="48"/>
        <end position="66"/>
    </location>
</feature>